<evidence type="ECO:0000313" key="3">
    <source>
        <dbReference type="Proteomes" id="UP000189733"/>
    </source>
</evidence>
<evidence type="ECO:0000313" key="2">
    <source>
        <dbReference type="EMBL" id="SKA65183.1"/>
    </source>
</evidence>
<keyword evidence="3" id="KW-1185">Reference proteome</keyword>
<dbReference type="Gene3D" id="1.25.40.10">
    <property type="entry name" value="Tetratricopeptide repeat domain"/>
    <property type="match status" value="1"/>
</dbReference>
<dbReference type="RefSeq" id="WP_078683792.1">
    <property type="nucleotide sequence ID" value="NZ_FUYA01000001.1"/>
</dbReference>
<dbReference type="SMART" id="SM00028">
    <property type="entry name" value="TPR"/>
    <property type="match status" value="3"/>
</dbReference>
<dbReference type="OrthoDB" id="5469953at2"/>
<dbReference type="EMBL" id="FUYA01000001">
    <property type="protein sequence ID" value="SKA65183.1"/>
    <property type="molecule type" value="Genomic_DNA"/>
</dbReference>
<proteinExistence type="predicted"/>
<dbReference type="Pfam" id="PF13424">
    <property type="entry name" value="TPR_12"/>
    <property type="match status" value="1"/>
</dbReference>
<dbReference type="PROSITE" id="PS50005">
    <property type="entry name" value="TPR"/>
    <property type="match status" value="2"/>
</dbReference>
<accession>A0A1T4VJT1</accession>
<feature type="repeat" description="TPR" evidence="1">
    <location>
        <begin position="148"/>
        <end position="181"/>
    </location>
</feature>
<organism evidence="2 3">
    <name type="scientific">Desulfobaculum bizertense DSM 18034</name>
    <dbReference type="NCBI Taxonomy" id="1121442"/>
    <lineage>
        <taxon>Bacteria</taxon>
        <taxon>Pseudomonadati</taxon>
        <taxon>Thermodesulfobacteriota</taxon>
        <taxon>Desulfovibrionia</taxon>
        <taxon>Desulfovibrionales</taxon>
        <taxon>Desulfovibrionaceae</taxon>
        <taxon>Desulfobaculum</taxon>
    </lineage>
</organism>
<dbReference type="STRING" id="1121442.SAMN02745702_00490"/>
<name>A0A1T4VJT1_9BACT</name>
<feature type="repeat" description="TPR" evidence="1">
    <location>
        <begin position="220"/>
        <end position="253"/>
    </location>
</feature>
<dbReference type="SUPFAM" id="SSF48452">
    <property type="entry name" value="TPR-like"/>
    <property type="match status" value="1"/>
</dbReference>
<sequence length="280" mass="31976">MVLTGFWATLANRTPGIAETAARQVSSAYAELMPQDEKKSSPIHGVFSTIERIQSGSGASKKVKTAKRFWLIHEKENGKAEATPVNENLVAIGEKKIVSLDNVLSVFQPEPDFYQHKQFFPSEDAKPKAPTIEGFEISGSPEEMEKNARASFGMGLMYLKQGNHERAQHVFEELAKVEVDLKPEHKHMFNDFGVSLRKQHLFDTALKHYLRAMTIASDDDNLMHNIARAYYEKAEFHQAVVYLKKSLELNPEHEMSRRFLEWLKRKHKESLSPADLFDME</sequence>
<dbReference type="InterPro" id="IPR019734">
    <property type="entry name" value="TPR_rpt"/>
</dbReference>
<reference evidence="2 3" key="1">
    <citation type="submission" date="2017-02" db="EMBL/GenBank/DDBJ databases">
        <authorList>
            <person name="Peterson S.W."/>
        </authorList>
    </citation>
    <scope>NUCLEOTIDE SEQUENCE [LARGE SCALE GENOMIC DNA]</scope>
    <source>
        <strain evidence="2 3">DSM 18034</strain>
    </source>
</reference>
<dbReference type="PANTHER" id="PTHR12558:SF13">
    <property type="entry name" value="CELL DIVISION CYCLE PROTEIN 27 HOMOLOG"/>
    <property type="match status" value="1"/>
</dbReference>
<dbReference type="Pfam" id="PF13174">
    <property type="entry name" value="TPR_6"/>
    <property type="match status" value="1"/>
</dbReference>
<evidence type="ECO:0000256" key="1">
    <source>
        <dbReference type="PROSITE-ProRule" id="PRU00339"/>
    </source>
</evidence>
<dbReference type="InterPro" id="IPR011990">
    <property type="entry name" value="TPR-like_helical_dom_sf"/>
</dbReference>
<gene>
    <name evidence="2" type="ORF">SAMN02745702_00490</name>
</gene>
<dbReference type="Proteomes" id="UP000189733">
    <property type="component" value="Unassembled WGS sequence"/>
</dbReference>
<keyword evidence="1" id="KW-0802">TPR repeat</keyword>
<protein>
    <submittedName>
        <fullName evidence="2">Tetratricopeptide repeat-containing protein</fullName>
    </submittedName>
</protein>
<dbReference type="PANTHER" id="PTHR12558">
    <property type="entry name" value="CELL DIVISION CYCLE 16,23,27"/>
    <property type="match status" value="1"/>
</dbReference>
<dbReference type="AlphaFoldDB" id="A0A1T4VJT1"/>